<dbReference type="RefSeq" id="WP_386428556.1">
    <property type="nucleotide sequence ID" value="NZ_JBHSBB010000009.1"/>
</dbReference>
<evidence type="ECO:0000256" key="1">
    <source>
        <dbReference type="SAM" id="MobiDB-lite"/>
    </source>
</evidence>
<evidence type="ECO:0000313" key="3">
    <source>
        <dbReference type="Proteomes" id="UP001595765"/>
    </source>
</evidence>
<protein>
    <submittedName>
        <fullName evidence="2">Uncharacterized protein</fullName>
    </submittedName>
</protein>
<evidence type="ECO:0000313" key="2">
    <source>
        <dbReference type="EMBL" id="MFC4031987.1"/>
    </source>
</evidence>
<keyword evidence="3" id="KW-1185">Reference proteome</keyword>
<accession>A0ABV8HIU8</accession>
<organism evidence="2 3">
    <name type="scientific">Streptomyces polygonati</name>
    <dbReference type="NCBI Taxonomy" id="1617087"/>
    <lineage>
        <taxon>Bacteria</taxon>
        <taxon>Bacillati</taxon>
        <taxon>Actinomycetota</taxon>
        <taxon>Actinomycetes</taxon>
        <taxon>Kitasatosporales</taxon>
        <taxon>Streptomycetaceae</taxon>
        <taxon>Streptomyces</taxon>
    </lineage>
</organism>
<dbReference type="Proteomes" id="UP001595765">
    <property type="component" value="Unassembled WGS sequence"/>
</dbReference>
<reference evidence="3" key="1">
    <citation type="journal article" date="2019" name="Int. J. Syst. Evol. Microbiol.">
        <title>The Global Catalogue of Microorganisms (GCM) 10K type strain sequencing project: providing services to taxonomists for standard genome sequencing and annotation.</title>
        <authorList>
            <consortium name="The Broad Institute Genomics Platform"/>
            <consortium name="The Broad Institute Genome Sequencing Center for Infectious Disease"/>
            <person name="Wu L."/>
            <person name="Ma J."/>
        </authorList>
    </citation>
    <scope>NUCLEOTIDE SEQUENCE [LARGE SCALE GENOMIC DNA]</scope>
    <source>
        <strain evidence="3">CGMCC 4.7237</strain>
    </source>
</reference>
<feature type="region of interest" description="Disordered" evidence="1">
    <location>
        <begin position="66"/>
        <end position="104"/>
    </location>
</feature>
<sequence>MTKALSAAQRGAVADAEPATGRLSARPAVCAALVAAGLAAPHGRGGHHSYYLTTEGRRLRAELAAASGEAPDGQPGGTPPPPAPGTGFVADDGTGDAPPSGRGARRAAEVAAAWESLLRIRALLLDGVTDVPAPWERERCVHCVALALEAANCPPAGPDSPGYRVTAAPERGMAEIRWSVPGPAADALARCADLLGSRGWQCTRHRTREGHSYLVVSPRR</sequence>
<gene>
    <name evidence="2" type="ORF">ACFO3J_10890</name>
</gene>
<proteinExistence type="predicted"/>
<dbReference type="EMBL" id="JBHSBB010000009">
    <property type="protein sequence ID" value="MFC4031987.1"/>
    <property type="molecule type" value="Genomic_DNA"/>
</dbReference>
<name>A0ABV8HIU8_9ACTN</name>
<comment type="caution">
    <text evidence="2">The sequence shown here is derived from an EMBL/GenBank/DDBJ whole genome shotgun (WGS) entry which is preliminary data.</text>
</comment>